<dbReference type="InterPro" id="IPR023213">
    <property type="entry name" value="CAT-like_dom_sf"/>
</dbReference>
<dbReference type="PANTHER" id="PTHR42034">
    <property type="entry name" value="CHROMOSOME 7, WHOLE GENOME SHOTGUN SEQUENCE-RELATED"/>
    <property type="match status" value="1"/>
</dbReference>
<dbReference type="AlphaFoldDB" id="A0A2H3BDC3"/>
<dbReference type="Gene3D" id="3.30.559.10">
    <property type="entry name" value="Chloramphenicol acetyltransferase-like domain"/>
    <property type="match status" value="1"/>
</dbReference>
<gene>
    <name evidence="1" type="ORF">ARMSODRAFT_957978</name>
</gene>
<evidence type="ECO:0008006" key="3">
    <source>
        <dbReference type="Google" id="ProtNLM"/>
    </source>
</evidence>
<sequence>MNVVANEPAWTSVQRDSGIVYTRPLLGSELMNDQFGRFYDGLAECCMGFTFESPFSMQELHTRLRFAWAKLRFLCPNIAASLEAGIHDPELRSWVYLPAKDAQAVMEWVERSVEILEEPMDTDDFIAMINQRKLETPGKEDIMKCIMFRLQDRPSSYGLFMHGSHTIMDARPTFSAFKILFEAMVSDSSSDIMSAAWGTEWTNLPPGPVTSTGGPRLGADAAGFELLGKIKQAHEHRPVSHSLIAQRTETAGTGLSIRVHNTINPELARELLKEVKALGCTVTHLFGAAQILAIFALNPVTDEQAPQANIAFPISIISLQSWLTPEIQSKDRFISQMTLVPLRIDYSSFSSLSPGREQLSFIMRSLKDQWNFFLTNPHLPHLSAALMTLSSPRKPGITHNPLATTNTNLGVVDAVTPTILYPNGDSTQAALIKIHDMAFGHRLTMPNPLTHAWTMKSEIVIQVEANDIWDREHLQKYVDEIRRQALTLLP</sequence>
<name>A0A2H3BDC3_9AGAR</name>
<keyword evidence="2" id="KW-1185">Reference proteome</keyword>
<organism evidence="1 2">
    <name type="scientific">Armillaria solidipes</name>
    <dbReference type="NCBI Taxonomy" id="1076256"/>
    <lineage>
        <taxon>Eukaryota</taxon>
        <taxon>Fungi</taxon>
        <taxon>Dikarya</taxon>
        <taxon>Basidiomycota</taxon>
        <taxon>Agaricomycotina</taxon>
        <taxon>Agaricomycetes</taxon>
        <taxon>Agaricomycetidae</taxon>
        <taxon>Agaricales</taxon>
        <taxon>Marasmiineae</taxon>
        <taxon>Physalacriaceae</taxon>
        <taxon>Armillaria</taxon>
    </lineage>
</organism>
<dbReference type="EMBL" id="KZ293431">
    <property type="protein sequence ID" value="PBK68865.1"/>
    <property type="molecule type" value="Genomic_DNA"/>
</dbReference>
<evidence type="ECO:0000313" key="2">
    <source>
        <dbReference type="Proteomes" id="UP000218334"/>
    </source>
</evidence>
<accession>A0A2H3BDC3</accession>
<protein>
    <recommendedName>
        <fullName evidence="3">CoA-dependent acyltransferase</fullName>
    </recommendedName>
</protein>
<reference evidence="2" key="1">
    <citation type="journal article" date="2017" name="Nat. Ecol. Evol.">
        <title>Genome expansion and lineage-specific genetic innovations in the forest pathogenic fungi Armillaria.</title>
        <authorList>
            <person name="Sipos G."/>
            <person name="Prasanna A.N."/>
            <person name="Walter M.C."/>
            <person name="O'Connor E."/>
            <person name="Balint B."/>
            <person name="Krizsan K."/>
            <person name="Kiss B."/>
            <person name="Hess J."/>
            <person name="Varga T."/>
            <person name="Slot J."/>
            <person name="Riley R."/>
            <person name="Boka B."/>
            <person name="Rigling D."/>
            <person name="Barry K."/>
            <person name="Lee J."/>
            <person name="Mihaltcheva S."/>
            <person name="LaButti K."/>
            <person name="Lipzen A."/>
            <person name="Waldron R."/>
            <person name="Moloney N.M."/>
            <person name="Sperisen C."/>
            <person name="Kredics L."/>
            <person name="Vagvoelgyi C."/>
            <person name="Patrignani A."/>
            <person name="Fitzpatrick D."/>
            <person name="Nagy I."/>
            <person name="Doyle S."/>
            <person name="Anderson J.B."/>
            <person name="Grigoriev I.V."/>
            <person name="Gueldener U."/>
            <person name="Muensterkoetter M."/>
            <person name="Nagy L.G."/>
        </authorList>
    </citation>
    <scope>NUCLEOTIDE SEQUENCE [LARGE SCALE GENOMIC DNA]</scope>
    <source>
        <strain evidence="2">28-4</strain>
    </source>
</reference>
<evidence type="ECO:0000313" key="1">
    <source>
        <dbReference type="EMBL" id="PBK68865.1"/>
    </source>
</evidence>
<proteinExistence type="predicted"/>
<dbReference type="Proteomes" id="UP000218334">
    <property type="component" value="Unassembled WGS sequence"/>
</dbReference>
<dbReference type="PANTHER" id="PTHR42034:SF1">
    <property type="entry name" value="CONDENSATION DOMAIN-CONTAINING PROTEIN"/>
    <property type="match status" value="1"/>
</dbReference>
<dbReference type="Gene3D" id="3.30.559.30">
    <property type="entry name" value="Nonribosomal peptide synthetase, condensation domain"/>
    <property type="match status" value="1"/>
</dbReference>